<feature type="region of interest" description="Disordered" evidence="1">
    <location>
        <begin position="17"/>
        <end position="94"/>
    </location>
</feature>
<feature type="compositionally biased region" description="Basic residues" evidence="1">
    <location>
        <begin position="437"/>
        <end position="449"/>
    </location>
</feature>
<feature type="compositionally biased region" description="Polar residues" evidence="1">
    <location>
        <begin position="63"/>
        <end position="87"/>
    </location>
</feature>
<feature type="compositionally biased region" description="Polar residues" evidence="1">
    <location>
        <begin position="32"/>
        <end position="45"/>
    </location>
</feature>
<reference evidence="3" key="1">
    <citation type="submission" date="2025-08" db="UniProtKB">
        <authorList>
            <consortium name="RefSeq"/>
        </authorList>
    </citation>
    <scope>IDENTIFICATION</scope>
    <source>
        <tissue evidence="3">Whole organism</tissue>
    </source>
</reference>
<dbReference type="InterPro" id="IPR009667">
    <property type="entry name" value="DUF1258"/>
</dbReference>
<dbReference type="RefSeq" id="XP_052128273.1">
    <property type="nucleotide sequence ID" value="XM_052272313.1"/>
</dbReference>
<dbReference type="Proteomes" id="UP000504606">
    <property type="component" value="Unplaced"/>
</dbReference>
<protein>
    <submittedName>
        <fullName evidence="3">Uncharacterized protein LOC127750497</fullName>
    </submittedName>
</protein>
<evidence type="ECO:0000313" key="2">
    <source>
        <dbReference type="Proteomes" id="UP000504606"/>
    </source>
</evidence>
<dbReference type="KEGG" id="foc:127750497"/>
<dbReference type="OrthoDB" id="7697691at2759"/>
<name>A0A9C6X348_FRAOC</name>
<evidence type="ECO:0000313" key="3">
    <source>
        <dbReference type="RefSeq" id="XP_052128273.1"/>
    </source>
</evidence>
<evidence type="ECO:0000256" key="1">
    <source>
        <dbReference type="SAM" id="MobiDB-lite"/>
    </source>
</evidence>
<sequence length="609" mass="68884">MNLKRYLIHVFVSGSDVLSDDSSSDVEPAGTDSENSVRSSATDGVSENDNDTASDSDTKCLQRQDSNILPPSQSFIFSDGETSQSVPTVEEDTKENDFACQAEDDCILWNDEDEDVITSNIWKNCDDDQLSDDDCQECKFSYEDDNPIYKGAPLKVSESMTAILTYITKHELDGRAIVDLLNLINLHCIEEDNEMKTSLYLFKKYFEGLNSPVIYHYFCSCCFTELSKNNLICPNLKLHPGNKGTSIFVEVPLERQLQRLFSQEEFFKNLSYKNNRKKINENNLEDIYDGQLYKELVQEGFLNASNPLNFSMMLNADGVPVFKSSKKSLWPFFFSILELPPHLRFKKEFTLIGGLWFGGKPMVNIILGKLLPSLKTIRTGFKVQPFGTNKTEIAKGVVLAATADLPAKAMLLGMQGHSGAFSCHVCKIKGESVKIEKPKKKGKKGKTKKGAQAADGENLEEKQSKESSVWVFRYEKERDLRRHKETVDHGKEVQDIINKTGNEKSHVLGVKFPSVLFKIMYDTIRGFGIDDLHTIYLGNIKTLVKLWFDSNTAVNHFQLGNIYRLLIVDWLLLNLLIFWSAVSEVLMKNFPTGMEMNARLGPISLPFLF</sequence>
<dbReference type="GeneID" id="127750497"/>
<dbReference type="AlphaFoldDB" id="A0A9C6X348"/>
<dbReference type="Pfam" id="PF06869">
    <property type="entry name" value="DUF1258"/>
    <property type="match status" value="1"/>
</dbReference>
<accession>A0A9C6X348</accession>
<organism evidence="2 3">
    <name type="scientific">Frankliniella occidentalis</name>
    <name type="common">Western flower thrips</name>
    <name type="synonym">Euthrips occidentalis</name>
    <dbReference type="NCBI Taxonomy" id="133901"/>
    <lineage>
        <taxon>Eukaryota</taxon>
        <taxon>Metazoa</taxon>
        <taxon>Ecdysozoa</taxon>
        <taxon>Arthropoda</taxon>
        <taxon>Hexapoda</taxon>
        <taxon>Insecta</taxon>
        <taxon>Pterygota</taxon>
        <taxon>Neoptera</taxon>
        <taxon>Paraneoptera</taxon>
        <taxon>Thysanoptera</taxon>
        <taxon>Terebrantia</taxon>
        <taxon>Thripoidea</taxon>
        <taxon>Thripidae</taxon>
        <taxon>Frankliniella</taxon>
    </lineage>
</organism>
<gene>
    <name evidence="3" type="primary">LOC127750497</name>
</gene>
<proteinExistence type="predicted"/>
<feature type="region of interest" description="Disordered" evidence="1">
    <location>
        <begin position="436"/>
        <end position="460"/>
    </location>
</feature>
<keyword evidence="2" id="KW-1185">Reference proteome</keyword>